<keyword evidence="1" id="KW-0472">Membrane</keyword>
<gene>
    <name evidence="2" type="ORF">HU200_057496</name>
</gene>
<protein>
    <recommendedName>
        <fullName evidence="4">Dirigent protein</fullName>
    </recommendedName>
</protein>
<proteinExistence type="predicted"/>
<organism evidence="2 3">
    <name type="scientific">Digitaria exilis</name>
    <dbReference type="NCBI Taxonomy" id="1010633"/>
    <lineage>
        <taxon>Eukaryota</taxon>
        <taxon>Viridiplantae</taxon>
        <taxon>Streptophyta</taxon>
        <taxon>Embryophyta</taxon>
        <taxon>Tracheophyta</taxon>
        <taxon>Spermatophyta</taxon>
        <taxon>Magnoliopsida</taxon>
        <taxon>Liliopsida</taxon>
        <taxon>Poales</taxon>
        <taxon>Poaceae</taxon>
        <taxon>PACMAD clade</taxon>
        <taxon>Panicoideae</taxon>
        <taxon>Panicodae</taxon>
        <taxon>Paniceae</taxon>
        <taxon>Anthephorinae</taxon>
        <taxon>Digitaria</taxon>
    </lineage>
</organism>
<dbReference type="OrthoDB" id="1859279at2759"/>
<name>A0A835E1E3_9POAL</name>
<keyword evidence="1" id="KW-1133">Transmembrane helix</keyword>
<dbReference type="PANTHER" id="PTHR21495">
    <property type="entry name" value="NUCLEOPORIN-RELATED"/>
    <property type="match status" value="1"/>
</dbReference>
<evidence type="ECO:0008006" key="4">
    <source>
        <dbReference type="Google" id="ProtNLM"/>
    </source>
</evidence>
<keyword evidence="3" id="KW-1185">Reference proteome</keyword>
<keyword evidence="1" id="KW-0812">Transmembrane</keyword>
<dbReference type="Proteomes" id="UP000636709">
    <property type="component" value="Unassembled WGS sequence"/>
</dbReference>
<reference evidence="2" key="1">
    <citation type="submission" date="2020-07" db="EMBL/GenBank/DDBJ databases">
        <title>Genome sequence and genetic diversity analysis of an under-domesticated orphan crop, white fonio (Digitaria exilis).</title>
        <authorList>
            <person name="Bennetzen J.L."/>
            <person name="Chen S."/>
            <person name="Ma X."/>
            <person name="Wang X."/>
            <person name="Yssel A.E.J."/>
            <person name="Chaluvadi S.R."/>
            <person name="Johnson M."/>
            <person name="Gangashetty P."/>
            <person name="Hamidou F."/>
            <person name="Sanogo M.D."/>
            <person name="Zwaenepoel A."/>
            <person name="Wallace J."/>
            <person name="Van De Peer Y."/>
            <person name="Van Deynze A."/>
        </authorList>
    </citation>
    <scope>NUCLEOTIDE SEQUENCE</scope>
    <source>
        <tissue evidence="2">Leaves</tissue>
    </source>
</reference>
<dbReference type="AlphaFoldDB" id="A0A835E1E3"/>
<accession>A0A835E1E3</accession>
<evidence type="ECO:0000256" key="1">
    <source>
        <dbReference type="SAM" id="Phobius"/>
    </source>
</evidence>
<dbReference type="EMBL" id="JACEFO010002434">
    <property type="protein sequence ID" value="KAF8660670.1"/>
    <property type="molecule type" value="Genomic_DNA"/>
</dbReference>
<evidence type="ECO:0000313" key="3">
    <source>
        <dbReference type="Proteomes" id="UP000636709"/>
    </source>
</evidence>
<evidence type="ECO:0000313" key="2">
    <source>
        <dbReference type="EMBL" id="KAF8660670.1"/>
    </source>
</evidence>
<dbReference type="InterPro" id="IPR004265">
    <property type="entry name" value="Dirigent"/>
</dbReference>
<comment type="caution">
    <text evidence="2">The sequence shown here is derived from an EMBL/GenBank/DDBJ whole genome shotgun (WGS) entry which is preliminary data.</text>
</comment>
<sequence length="260" mass="27120">MQWIKYRELNCSLSNFLRSSVRKSKESQPITAPAAARFLKSSSGCPLPAFGLPQIRNDTAMLARIIFCVVVAAAVLAVVLLATVSPLPHRAGKGAPGTRTFTVYVHPTVQARQQGQLEAAVHQRGGASALVFHHRMTAAPERTSRTIGVASGFVLLPAGGERGVAVTSVFDTVHLAFDGGGAAGMFAGSLCVEAEASKRRPGKRGRDAEEDKEVLRVVGGTGAFAFARGHAIVRGQRAGPGDTAPALLLEISVSSAGSLV</sequence>
<feature type="transmembrane region" description="Helical" evidence="1">
    <location>
        <begin position="61"/>
        <end position="84"/>
    </location>
</feature>